<keyword evidence="2" id="KW-1185">Reference proteome</keyword>
<evidence type="ECO:0000313" key="1">
    <source>
        <dbReference type="EMBL" id="MBK1645550.1"/>
    </source>
</evidence>
<dbReference type="InterPro" id="IPR032025">
    <property type="entry name" value="DUF5063"/>
</dbReference>
<dbReference type="Pfam" id="PF16702">
    <property type="entry name" value="DUF5063"/>
    <property type="match status" value="1"/>
</dbReference>
<organism evidence="1 2">
    <name type="scientific">Thiocapsa imhoffii</name>
    <dbReference type="NCBI Taxonomy" id="382777"/>
    <lineage>
        <taxon>Bacteria</taxon>
        <taxon>Pseudomonadati</taxon>
        <taxon>Pseudomonadota</taxon>
        <taxon>Gammaproteobacteria</taxon>
        <taxon>Chromatiales</taxon>
        <taxon>Chromatiaceae</taxon>
        <taxon>Thiocapsa</taxon>
    </lineage>
</organism>
<gene>
    <name evidence="1" type="ORF">CKO25_13035</name>
</gene>
<name>A0A9X0WJC5_9GAMM</name>
<evidence type="ECO:0000313" key="2">
    <source>
        <dbReference type="Proteomes" id="UP001138802"/>
    </source>
</evidence>
<proteinExistence type="predicted"/>
<dbReference type="InterPro" id="IPR038312">
    <property type="entry name" value="DUF5063_sf"/>
</dbReference>
<dbReference type="EMBL" id="NRSD01000013">
    <property type="protein sequence ID" value="MBK1645550.1"/>
    <property type="molecule type" value="Genomic_DNA"/>
</dbReference>
<accession>A0A9X0WJC5</accession>
<comment type="caution">
    <text evidence="1">The sequence shown here is derived from an EMBL/GenBank/DDBJ whole genome shotgun (WGS) entry which is preliminary data.</text>
</comment>
<dbReference type="AlphaFoldDB" id="A0A9X0WJC5"/>
<sequence>MDVKQDCCLGHSPALEVAALAQRYCELIEGAAATHFGWLRAVARILPRLHAAIHSVEPSRRALLQGHRADLDERFELYSRLRALLADRDAYWLEFDQVSDDAMEMTGSLADDLTDIYCELQAGLVLYGWSPESALATWSRGFEWHWGRHLIDAERHLALLASQGRLDP</sequence>
<dbReference type="Proteomes" id="UP001138802">
    <property type="component" value="Unassembled WGS sequence"/>
</dbReference>
<reference evidence="1 2" key="1">
    <citation type="journal article" date="2020" name="Microorganisms">
        <title>Osmotic Adaptation and Compatible Solute Biosynthesis of Phototrophic Bacteria as Revealed from Genome Analyses.</title>
        <authorList>
            <person name="Imhoff J.F."/>
            <person name="Rahn T."/>
            <person name="Kunzel S."/>
            <person name="Keller A."/>
            <person name="Neulinger S.C."/>
        </authorList>
    </citation>
    <scope>NUCLEOTIDE SEQUENCE [LARGE SCALE GENOMIC DNA]</scope>
    <source>
        <strain evidence="1 2">DSM 21303</strain>
    </source>
</reference>
<dbReference type="Gene3D" id="1.20.120.1550">
    <property type="entry name" value="Protein of unknown function DUF5063"/>
    <property type="match status" value="1"/>
</dbReference>
<protein>
    <submittedName>
        <fullName evidence="1">DUF5063 domain-containing protein</fullName>
    </submittedName>
</protein>